<proteinExistence type="predicted"/>
<evidence type="ECO:0000313" key="2">
    <source>
        <dbReference type="Proteomes" id="UP000188268"/>
    </source>
</evidence>
<evidence type="ECO:0000313" key="1">
    <source>
        <dbReference type="EMBL" id="OMP11508.1"/>
    </source>
</evidence>
<protein>
    <submittedName>
        <fullName evidence="1">Uncharacterized protein</fullName>
    </submittedName>
</protein>
<dbReference type="Gramene" id="OMP11508">
    <property type="protein sequence ID" value="OMP11508"/>
    <property type="gene ID" value="CCACVL1_00477"/>
</dbReference>
<accession>A0A1R3KWU0</accession>
<dbReference type="EMBL" id="AWWV01001224">
    <property type="protein sequence ID" value="OMP11508.1"/>
    <property type="molecule type" value="Genomic_DNA"/>
</dbReference>
<keyword evidence="2" id="KW-1185">Reference proteome</keyword>
<gene>
    <name evidence="1" type="ORF">CCACVL1_00477</name>
</gene>
<dbReference type="AlphaFoldDB" id="A0A1R3KWU0"/>
<sequence length="19" mass="2341">MASEDFLLLQWFKKVDWSP</sequence>
<name>A0A1R3KWU0_COCAP</name>
<reference evidence="1 2" key="1">
    <citation type="submission" date="2013-09" db="EMBL/GenBank/DDBJ databases">
        <title>Corchorus capsularis genome sequencing.</title>
        <authorList>
            <person name="Alam M."/>
            <person name="Haque M.S."/>
            <person name="Islam M.S."/>
            <person name="Emdad E.M."/>
            <person name="Islam M.M."/>
            <person name="Ahmed B."/>
            <person name="Halim A."/>
            <person name="Hossen Q.M.M."/>
            <person name="Hossain M.Z."/>
            <person name="Ahmed R."/>
            <person name="Khan M.M."/>
            <person name="Islam R."/>
            <person name="Rashid M.M."/>
            <person name="Khan S.A."/>
            <person name="Rahman M.S."/>
            <person name="Alam M."/>
        </authorList>
    </citation>
    <scope>NUCLEOTIDE SEQUENCE [LARGE SCALE GENOMIC DNA]</scope>
    <source>
        <strain evidence="2">cv. CVL-1</strain>
        <tissue evidence="1">Whole seedling</tissue>
    </source>
</reference>
<organism evidence="1 2">
    <name type="scientific">Corchorus capsularis</name>
    <name type="common">Jute</name>
    <dbReference type="NCBI Taxonomy" id="210143"/>
    <lineage>
        <taxon>Eukaryota</taxon>
        <taxon>Viridiplantae</taxon>
        <taxon>Streptophyta</taxon>
        <taxon>Embryophyta</taxon>
        <taxon>Tracheophyta</taxon>
        <taxon>Spermatophyta</taxon>
        <taxon>Magnoliopsida</taxon>
        <taxon>eudicotyledons</taxon>
        <taxon>Gunneridae</taxon>
        <taxon>Pentapetalae</taxon>
        <taxon>rosids</taxon>
        <taxon>malvids</taxon>
        <taxon>Malvales</taxon>
        <taxon>Malvaceae</taxon>
        <taxon>Grewioideae</taxon>
        <taxon>Apeibeae</taxon>
        <taxon>Corchorus</taxon>
    </lineage>
</organism>
<comment type="caution">
    <text evidence="1">The sequence shown here is derived from an EMBL/GenBank/DDBJ whole genome shotgun (WGS) entry which is preliminary data.</text>
</comment>
<dbReference type="Proteomes" id="UP000188268">
    <property type="component" value="Unassembled WGS sequence"/>
</dbReference>